<name>Q9N0B8_MACFA</name>
<feature type="region of interest" description="Disordered" evidence="1">
    <location>
        <begin position="1"/>
        <end position="46"/>
    </location>
</feature>
<dbReference type="AlphaFoldDB" id="Q9N0B8"/>
<sequence length="126" mass="13572">MPLWAASGQWTEPKPTMGQGTGMQSREAPSCPQLAGDAGPETPGEPAVFPLPRSLCPRSCVIPSCRDAEPCEGSLAWGLCQAPQVWSSAACRSWGASRTQEWLIFGWDRKLKPASLIYAALVWNLA</sequence>
<protein>
    <submittedName>
        <fullName evidence="2">Unnamed protein product</fullName>
    </submittedName>
</protein>
<proteinExistence type="evidence at transcript level"/>
<dbReference type="EMBL" id="AB046012">
    <property type="protein sequence ID" value="BAB01594.1"/>
    <property type="molecule type" value="mRNA"/>
</dbReference>
<organism evidence="2">
    <name type="scientific">Macaca fascicularis</name>
    <name type="common">Crab-eating macaque</name>
    <name type="synonym">Cynomolgus monkey</name>
    <dbReference type="NCBI Taxonomy" id="9541"/>
    <lineage>
        <taxon>Eukaryota</taxon>
        <taxon>Metazoa</taxon>
        <taxon>Chordata</taxon>
        <taxon>Craniata</taxon>
        <taxon>Vertebrata</taxon>
        <taxon>Euteleostomi</taxon>
        <taxon>Mammalia</taxon>
        <taxon>Eutheria</taxon>
        <taxon>Euarchontoglires</taxon>
        <taxon>Primates</taxon>
        <taxon>Haplorrhini</taxon>
        <taxon>Catarrhini</taxon>
        <taxon>Cercopithecidae</taxon>
        <taxon>Cercopithecinae</taxon>
        <taxon>Macaca</taxon>
    </lineage>
</organism>
<accession>Q9N0B8</accession>
<evidence type="ECO:0000256" key="1">
    <source>
        <dbReference type="SAM" id="MobiDB-lite"/>
    </source>
</evidence>
<evidence type="ECO:0000313" key="2">
    <source>
        <dbReference type="EMBL" id="BAB01594.1"/>
    </source>
</evidence>
<reference evidence="2" key="1">
    <citation type="journal article" date="2001" name="Gene">
        <title>Assignment of 118 novel cDNAs of cynomolgus monkey brain to human chromosomes.</title>
        <authorList>
            <person name="Osada N."/>
            <person name="Hida M."/>
            <person name="Kususda J."/>
            <person name="Tanuma R."/>
            <person name="Iseki K."/>
            <person name="Hirata M."/>
            <person name="Suto Y."/>
            <person name="Hirai M."/>
            <person name="Terao K."/>
            <person name="Suzuki Y."/>
            <person name="Sugano S."/>
            <person name="Hashimoto K."/>
        </authorList>
    </citation>
    <scope>NUCLEOTIDE SEQUENCE</scope>
</reference>